<feature type="domain" description="Myb/SANT-like DNA-binding" evidence="1">
    <location>
        <begin position="9"/>
        <end position="91"/>
    </location>
</feature>
<dbReference type="AlphaFoldDB" id="A0A0P9ARL8"/>
<dbReference type="Gene3D" id="1.10.10.60">
    <property type="entry name" value="Homeodomain-like"/>
    <property type="match status" value="1"/>
</dbReference>
<reference evidence="2 3" key="1">
    <citation type="journal article" date="2007" name="Nature">
        <title>Evolution of genes and genomes on the Drosophila phylogeny.</title>
        <authorList>
            <consortium name="Drosophila 12 Genomes Consortium"/>
            <person name="Clark A.G."/>
            <person name="Eisen M.B."/>
            <person name="Smith D.R."/>
            <person name="Bergman C.M."/>
            <person name="Oliver B."/>
            <person name="Markow T.A."/>
            <person name="Kaufman T.C."/>
            <person name="Kellis M."/>
            <person name="Gelbart W."/>
            <person name="Iyer V.N."/>
            <person name="Pollard D.A."/>
            <person name="Sackton T.B."/>
            <person name="Larracuente A.M."/>
            <person name="Singh N.D."/>
            <person name="Abad J.P."/>
            <person name="Abt D.N."/>
            <person name="Adryan B."/>
            <person name="Aguade M."/>
            <person name="Akashi H."/>
            <person name="Anderson W.W."/>
            <person name="Aquadro C.F."/>
            <person name="Ardell D.H."/>
            <person name="Arguello R."/>
            <person name="Artieri C.G."/>
            <person name="Barbash D.A."/>
            <person name="Barker D."/>
            <person name="Barsanti P."/>
            <person name="Batterham P."/>
            <person name="Batzoglou S."/>
            <person name="Begun D."/>
            <person name="Bhutkar A."/>
            <person name="Blanco E."/>
            <person name="Bosak S.A."/>
            <person name="Bradley R.K."/>
            <person name="Brand A.D."/>
            <person name="Brent M.R."/>
            <person name="Brooks A.N."/>
            <person name="Brown R.H."/>
            <person name="Butlin R.K."/>
            <person name="Caggese C."/>
            <person name="Calvi B.R."/>
            <person name="Bernardo de Carvalho A."/>
            <person name="Caspi A."/>
            <person name="Castrezana S."/>
            <person name="Celniker S.E."/>
            <person name="Chang J.L."/>
            <person name="Chapple C."/>
            <person name="Chatterji S."/>
            <person name="Chinwalla A."/>
            <person name="Civetta A."/>
            <person name="Clifton S.W."/>
            <person name="Comeron J.M."/>
            <person name="Costello J.C."/>
            <person name="Coyne J.A."/>
            <person name="Daub J."/>
            <person name="David R.G."/>
            <person name="Delcher A.L."/>
            <person name="Delehaunty K."/>
            <person name="Do C.B."/>
            <person name="Ebling H."/>
            <person name="Edwards K."/>
            <person name="Eickbush T."/>
            <person name="Evans J.D."/>
            <person name="Filipski A."/>
            <person name="Findeiss S."/>
            <person name="Freyhult E."/>
            <person name="Fulton L."/>
            <person name="Fulton R."/>
            <person name="Garcia A.C."/>
            <person name="Gardiner A."/>
            <person name="Garfield D.A."/>
            <person name="Garvin B.E."/>
            <person name="Gibson G."/>
            <person name="Gilbert D."/>
            <person name="Gnerre S."/>
            <person name="Godfrey J."/>
            <person name="Good R."/>
            <person name="Gotea V."/>
            <person name="Gravely B."/>
            <person name="Greenberg A.J."/>
            <person name="Griffiths-Jones S."/>
            <person name="Gross S."/>
            <person name="Guigo R."/>
            <person name="Gustafson E.A."/>
            <person name="Haerty W."/>
            <person name="Hahn M.W."/>
            <person name="Halligan D.L."/>
            <person name="Halpern A.L."/>
            <person name="Halter G.M."/>
            <person name="Han M.V."/>
            <person name="Heger A."/>
            <person name="Hillier L."/>
            <person name="Hinrichs A.S."/>
            <person name="Holmes I."/>
            <person name="Hoskins R.A."/>
            <person name="Hubisz M.J."/>
            <person name="Hultmark D."/>
            <person name="Huntley M.A."/>
            <person name="Jaffe D.B."/>
            <person name="Jagadeeshan S."/>
            <person name="Jeck W.R."/>
            <person name="Johnson J."/>
            <person name="Jones C.D."/>
            <person name="Jordan W.C."/>
            <person name="Karpen G.H."/>
            <person name="Kataoka E."/>
            <person name="Keightley P.D."/>
            <person name="Kheradpour P."/>
            <person name="Kirkness E.F."/>
            <person name="Koerich L.B."/>
            <person name="Kristiansen K."/>
            <person name="Kudrna D."/>
            <person name="Kulathinal R.J."/>
            <person name="Kumar S."/>
            <person name="Kwok R."/>
            <person name="Lander E."/>
            <person name="Langley C.H."/>
            <person name="Lapoint R."/>
            <person name="Lazzaro B.P."/>
            <person name="Lee S.J."/>
            <person name="Levesque L."/>
            <person name="Li R."/>
            <person name="Lin C.F."/>
            <person name="Lin M.F."/>
            <person name="Lindblad-Toh K."/>
            <person name="Llopart A."/>
            <person name="Long M."/>
            <person name="Low L."/>
            <person name="Lozovsky E."/>
            <person name="Lu J."/>
            <person name="Luo M."/>
            <person name="Machado C.A."/>
            <person name="Makalowski W."/>
            <person name="Marzo M."/>
            <person name="Matsuda M."/>
            <person name="Matzkin L."/>
            <person name="McAllister B."/>
            <person name="McBride C.S."/>
            <person name="McKernan B."/>
            <person name="McKernan K."/>
            <person name="Mendez-Lago M."/>
            <person name="Minx P."/>
            <person name="Mollenhauer M.U."/>
            <person name="Montooth K."/>
            <person name="Mount S.M."/>
            <person name="Mu X."/>
            <person name="Myers E."/>
            <person name="Negre B."/>
            <person name="Newfeld S."/>
            <person name="Nielsen R."/>
            <person name="Noor M.A."/>
            <person name="O'Grady P."/>
            <person name="Pachter L."/>
            <person name="Papaceit M."/>
            <person name="Parisi M.J."/>
            <person name="Parisi M."/>
            <person name="Parts L."/>
            <person name="Pedersen J.S."/>
            <person name="Pesole G."/>
            <person name="Phillippy A.M."/>
            <person name="Ponting C.P."/>
            <person name="Pop M."/>
            <person name="Porcelli D."/>
            <person name="Powell J.R."/>
            <person name="Prohaska S."/>
            <person name="Pruitt K."/>
            <person name="Puig M."/>
            <person name="Quesneville H."/>
            <person name="Ram K.R."/>
            <person name="Rand D."/>
            <person name="Rasmussen M.D."/>
            <person name="Reed L.K."/>
            <person name="Reenan R."/>
            <person name="Reily A."/>
            <person name="Remington K.A."/>
            <person name="Rieger T.T."/>
            <person name="Ritchie M.G."/>
            <person name="Robin C."/>
            <person name="Rogers Y.H."/>
            <person name="Rohde C."/>
            <person name="Rozas J."/>
            <person name="Rubenfield M.J."/>
            <person name="Ruiz A."/>
            <person name="Russo S."/>
            <person name="Salzberg S.L."/>
            <person name="Sanchez-Gracia A."/>
            <person name="Saranga D.J."/>
            <person name="Sato H."/>
            <person name="Schaeffer S.W."/>
            <person name="Schatz M.C."/>
            <person name="Schlenke T."/>
            <person name="Schwartz R."/>
            <person name="Segarra C."/>
            <person name="Singh R.S."/>
            <person name="Sirot L."/>
            <person name="Sirota M."/>
            <person name="Sisneros N.B."/>
            <person name="Smith C.D."/>
            <person name="Smith T.F."/>
            <person name="Spieth J."/>
            <person name="Stage D.E."/>
            <person name="Stark A."/>
            <person name="Stephan W."/>
            <person name="Strausberg R.L."/>
            <person name="Strempel S."/>
            <person name="Sturgill D."/>
            <person name="Sutton G."/>
            <person name="Sutton G.G."/>
            <person name="Tao W."/>
            <person name="Teichmann S."/>
            <person name="Tobari Y.N."/>
            <person name="Tomimura Y."/>
            <person name="Tsolas J.M."/>
            <person name="Valente V.L."/>
            <person name="Venter E."/>
            <person name="Venter J.C."/>
            <person name="Vicario S."/>
            <person name="Vieira F.G."/>
            <person name="Vilella A.J."/>
            <person name="Villasante A."/>
            <person name="Walenz B."/>
            <person name="Wang J."/>
            <person name="Wasserman M."/>
            <person name="Watts T."/>
            <person name="Wilson D."/>
            <person name="Wilson R.K."/>
            <person name="Wing R.A."/>
            <person name="Wolfner M.F."/>
            <person name="Wong A."/>
            <person name="Wong G.K."/>
            <person name="Wu C.I."/>
            <person name="Wu G."/>
            <person name="Yamamoto D."/>
            <person name="Yang H.P."/>
            <person name="Yang S.P."/>
            <person name="Yorke J.A."/>
            <person name="Yoshida K."/>
            <person name="Zdobnov E."/>
            <person name="Zhang P."/>
            <person name="Zhang Y."/>
            <person name="Zimin A.V."/>
            <person name="Baldwin J."/>
            <person name="Abdouelleil A."/>
            <person name="Abdulkadir J."/>
            <person name="Abebe A."/>
            <person name="Abera B."/>
            <person name="Abreu J."/>
            <person name="Acer S.C."/>
            <person name="Aftuck L."/>
            <person name="Alexander A."/>
            <person name="An P."/>
            <person name="Anderson E."/>
            <person name="Anderson S."/>
            <person name="Arachi H."/>
            <person name="Azer M."/>
            <person name="Bachantsang P."/>
            <person name="Barry A."/>
            <person name="Bayul T."/>
            <person name="Berlin A."/>
            <person name="Bessette D."/>
            <person name="Bloom T."/>
            <person name="Blye J."/>
            <person name="Boguslavskiy L."/>
            <person name="Bonnet C."/>
            <person name="Boukhgalter B."/>
            <person name="Bourzgui I."/>
            <person name="Brown A."/>
            <person name="Cahill P."/>
            <person name="Channer S."/>
            <person name="Cheshatsang Y."/>
            <person name="Chuda L."/>
            <person name="Citroen M."/>
            <person name="Collymore A."/>
            <person name="Cooke P."/>
            <person name="Costello M."/>
            <person name="D'Aco K."/>
            <person name="Daza R."/>
            <person name="De Haan G."/>
            <person name="DeGray S."/>
            <person name="DeMaso C."/>
            <person name="Dhargay N."/>
            <person name="Dooley K."/>
            <person name="Dooley E."/>
            <person name="Doricent M."/>
            <person name="Dorje P."/>
            <person name="Dorjee K."/>
            <person name="Dupes A."/>
            <person name="Elong R."/>
            <person name="Falk J."/>
            <person name="Farina A."/>
            <person name="Faro S."/>
            <person name="Ferguson D."/>
            <person name="Fisher S."/>
            <person name="Foley C.D."/>
            <person name="Franke A."/>
            <person name="Friedrich D."/>
            <person name="Gadbois L."/>
            <person name="Gearin G."/>
            <person name="Gearin C.R."/>
            <person name="Giannoukos G."/>
            <person name="Goode T."/>
            <person name="Graham J."/>
            <person name="Grandbois E."/>
            <person name="Grewal S."/>
            <person name="Gyaltsen K."/>
            <person name="Hafez N."/>
            <person name="Hagos B."/>
            <person name="Hall J."/>
            <person name="Henson C."/>
            <person name="Hollinger A."/>
            <person name="Honan T."/>
            <person name="Huard M.D."/>
            <person name="Hughes L."/>
            <person name="Hurhula B."/>
            <person name="Husby M.E."/>
            <person name="Kamat A."/>
            <person name="Kanga B."/>
            <person name="Kashin S."/>
            <person name="Khazanovich D."/>
            <person name="Kisner P."/>
            <person name="Lance K."/>
            <person name="Lara M."/>
            <person name="Lee W."/>
            <person name="Lennon N."/>
            <person name="Letendre F."/>
            <person name="LeVine R."/>
            <person name="Lipovsky A."/>
            <person name="Liu X."/>
            <person name="Liu J."/>
            <person name="Liu S."/>
            <person name="Lokyitsang T."/>
            <person name="Lokyitsang Y."/>
            <person name="Lubonja R."/>
            <person name="Lui A."/>
            <person name="MacDonald P."/>
            <person name="Magnisalis V."/>
            <person name="Maru K."/>
            <person name="Matthews C."/>
            <person name="McCusker W."/>
            <person name="McDonough S."/>
            <person name="Mehta T."/>
            <person name="Meldrim J."/>
            <person name="Meneus L."/>
            <person name="Mihai O."/>
            <person name="Mihalev A."/>
            <person name="Mihova T."/>
            <person name="Mittelman R."/>
            <person name="Mlenga V."/>
            <person name="Montmayeur A."/>
            <person name="Mulrain L."/>
            <person name="Navidi A."/>
            <person name="Naylor J."/>
            <person name="Negash T."/>
            <person name="Nguyen T."/>
            <person name="Nguyen N."/>
            <person name="Nicol R."/>
            <person name="Norbu C."/>
            <person name="Norbu N."/>
            <person name="Novod N."/>
            <person name="O'Neill B."/>
            <person name="Osman S."/>
            <person name="Markiewicz E."/>
            <person name="Oyono O.L."/>
            <person name="Patti C."/>
            <person name="Phunkhang P."/>
            <person name="Pierre F."/>
            <person name="Priest M."/>
            <person name="Raghuraman S."/>
            <person name="Rege F."/>
            <person name="Reyes R."/>
            <person name="Rise C."/>
            <person name="Rogov P."/>
            <person name="Ross K."/>
            <person name="Ryan E."/>
            <person name="Settipalli S."/>
            <person name="Shea T."/>
            <person name="Sherpa N."/>
            <person name="Shi L."/>
            <person name="Shih D."/>
            <person name="Sparrow T."/>
            <person name="Spaulding J."/>
            <person name="Stalker J."/>
            <person name="Stange-Thomann N."/>
            <person name="Stavropoulos S."/>
            <person name="Stone C."/>
            <person name="Strader C."/>
            <person name="Tesfaye S."/>
            <person name="Thomson T."/>
            <person name="Thoulutsang Y."/>
            <person name="Thoulutsang D."/>
            <person name="Topham K."/>
            <person name="Topping I."/>
            <person name="Tsamla T."/>
            <person name="Vassiliev H."/>
            <person name="Vo A."/>
            <person name="Wangchuk T."/>
            <person name="Wangdi T."/>
            <person name="Weiand M."/>
            <person name="Wilkinson J."/>
            <person name="Wilson A."/>
            <person name="Yadav S."/>
            <person name="Young G."/>
            <person name="Yu Q."/>
            <person name="Zembek L."/>
            <person name="Zhong D."/>
            <person name="Zimmer A."/>
            <person name="Zwirko Z."/>
            <person name="Jaffe D.B."/>
            <person name="Alvarez P."/>
            <person name="Brockman W."/>
            <person name="Butler J."/>
            <person name="Chin C."/>
            <person name="Gnerre S."/>
            <person name="Grabherr M."/>
            <person name="Kleber M."/>
            <person name="Mauceli E."/>
            <person name="MacCallum I."/>
        </authorList>
    </citation>
    <scope>NUCLEOTIDE SEQUENCE [LARGE SCALE GENOMIC DNA]</scope>
    <source>
        <strain evidence="3">Tucson 14024-0371.13</strain>
    </source>
</reference>
<organism evidence="2 3">
    <name type="scientific">Drosophila ananassae</name>
    <name type="common">Fruit fly</name>
    <dbReference type="NCBI Taxonomy" id="7217"/>
    <lineage>
        <taxon>Eukaryota</taxon>
        <taxon>Metazoa</taxon>
        <taxon>Ecdysozoa</taxon>
        <taxon>Arthropoda</taxon>
        <taxon>Hexapoda</taxon>
        <taxon>Insecta</taxon>
        <taxon>Pterygota</taxon>
        <taxon>Neoptera</taxon>
        <taxon>Endopterygota</taxon>
        <taxon>Diptera</taxon>
        <taxon>Brachycera</taxon>
        <taxon>Muscomorpha</taxon>
        <taxon>Ephydroidea</taxon>
        <taxon>Drosophilidae</taxon>
        <taxon>Drosophila</taxon>
        <taxon>Sophophora</taxon>
    </lineage>
</organism>
<dbReference type="Pfam" id="PF13837">
    <property type="entry name" value="Myb_DNA-bind_4"/>
    <property type="match status" value="1"/>
</dbReference>
<dbReference type="InterPro" id="IPR026095">
    <property type="entry name" value="Myb/SANT-like_DNA-bd_dom_prot"/>
</dbReference>
<dbReference type="EMBL" id="CH902617">
    <property type="protein sequence ID" value="KPU80112.1"/>
    <property type="molecule type" value="Genomic_DNA"/>
</dbReference>
<dbReference type="PANTHER" id="PTHR22666">
    <property type="entry name" value="MYB_SANT-LIKE DNA-BINDING DOMAIN-CONTAINING PROTEIN 1"/>
    <property type="match status" value="1"/>
</dbReference>
<dbReference type="PANTHER" id="PTHR22666:SF3">
    <property type="entry name" value="MYB_SANT-LIKE DNA-BINDING DOMAIN-CONTAINING PROTEIN 1"/>
    <property type="match status" value="1"/>
</dbReference>
<sequence>MNPQNEIIWDNEKELLLCQLWKEHAAALQKPETTHDTCVKIAKILQNTGFQVEWKDVKDKIAEMTHQYKRDKANDNGANSMWYSYSDVDRIFSTLELINLGNNALVITTEATSELSVPPIEKNSLDDSISNDCCSDCGDCDCGDGDCGACDDCIIL</sequence>
<dbReference type="InParanoid" id="A0A0P9ARL8"/>
<dbReference type="OrthoDB" id="691673at2759"/>
<evidence type="ECO:0000259" key="1">
    <source>
        <dbReference type="Pfam" id="PF13837"/>
    </source>
</evidence>
<evidence type="ECO:0000313" key="2">
    <source>
        <dbReference type="EMBL" id="KPU80112.1"/>
    </source>
</evidence>
<dbReference type="PROSITE" id="PS00197">
    <property type="entry name" value="2FE2S_FER_1"/>
    <property type="match status" value="1"/>
</dbReference>
<name>A0A0P9ARL8_DROAN</name>
<evidence type="ECO:0000313" key="3">
    <source>
        <dbReference type="Proteomes" id="UP000007801"/>
    </source>
</evidence>
<dbReference type="InterPro" id="IPR044822">
    <property type="entry name" value="Myb_DNA-bind_4"/>
</dbReference>
<dbReference type="GO" id="GO:0051537">
    <property type="term" value="F:2 iron, 2 sulfur cluster binding"/>
    <property type="evidence" value="ECO:0007669"/>
    <property type="project" value="InterPro"/>
</dbReference>
<proteinExistence type="predicted"/>
<protein>
    <recommendedName>
        <fullName evidence="1">Myb/SANT-like DNA-binding domain-containing protein</fullName>
    </recommendedName>
</protein>
<dbReference type="InterPro" id="IPR006058">
    <property type="entry name" value="2Fe2S_fd_BS"/>
</dbReference>
<gene>
    <name evidence="2" type="primary">Dana\GF26770</name>
    <name evidence="2" type="ORF">GF26770</name>
</gene>
<dbReference type="GO" id="GO:0016604">
    <property type="term" value="C:nuclear body"/>
    <property type="evidence" value="ECO:0007669"/>
    <property type="project" value="TreeGrafter"/>
</dbReference>
<dbReference type="Proteomes" id="UP000007801">
    <property type="component" value="Unassembled WGS sequence"/>
</dbReference>
<dbReference type="GO" id="GO:0045893">
    <property type="term" value="P:positive regulation of DNA-templated transcription"/>
    <property type="evidence" value="ECO:0007669"/>
    <property type="project" value="TreeGrafter"/>
</dbReference>
<keyword evidence="3" id="KW-1185">Reference proteome</keyword>
<accession>A0A0P9ARL8</accession>